<dbReference type="AlphaFoldDB" id="A0A0N4T5P4"/>
<evidence type="ECO:0000313" key="2">
    <source>
        <dbReference type="Proteomes" id="UP000278627"/>
    </source>
</evidence>
<dbReference type="EMBL" id="UZAD01001035">
    <property type="protein sequence ID" value="VDN84681.1"/>
    <property type="molecule type" value="Genomic_DNA"/>
</dbReference>
<protein>
    <submittedName>
        <fullName evidence="3">IgGFc_binding domain-containing protein</fullName>
    </submittedName>
</protein>
<dbReference type="Proteomes" id="UP000278627">
    <property type="component" value="Unassembled WGS sequence"/>
</dbReference>
<reference evidence="3" key="1">
    <citation type="submission" date="2017-02" db="UniProtKB">
        <authorList>
            <consortium name="WormBaseParasite"/>
        </authorList>
    </citation>
    <scope>IDENTIFICATION</scope>
</reference>
<sequence>MTESLPSVYDESEEPYIDKEAQFYISSSQDNDLKRSFRQLNFNDSVTIRLKHYSYFYYFFDKRSAWITISFLDVTGTYIAAFMIVPGDAEFSLFCRHGKYNTISFEQNKYEKYYEFLLLFSSVGIMLFHDYSFKVKTEECTNQVTDITGFKHSIVKTYYVEAVLEMPPETARIPGNWRIVRPIQIGYKIIVRYSPAVKSIINIRLTDKNEIAALNVIIDYTTGILYTRRMGLDNENKQCVNFGSTPQFATQMLGKVEIGVFSHQYKVAMGMNEIRSNNMKDCMVYGHHLSPYDIQKTVFDSTDKTTVFYAYYIEPV</sequence>
<name>A0A0N4T5P4_BRUPA</name>
<dbReference type="WBParaSite" id="BPAG_0000352501-mRNA-1">
    <property type="protein sequence ID" value="BPAG_0000352501-mRNA-1"/>
    <property type="gene ID" value="BPAG_0000352501"/>
</dbReference>
<evidence type="ECO:0000313" key="1">
    <source>
        <dbReference type="EMBL" id="VDN84681.1"/>
    </source>
</evidence>
<accession>A0A0N4T5P4</accession>
<gene>
    <name evidence="1" type="ORF">BPAG_LOCUS3495</name>
</gene>
<evidence type="ECO:0000313" key="3">
    <source>
        <dbReference type="WBParaSite" id="BPAG_0000352501-mRNA-1"/>
    </source>
</evidence>
<keyword evidence="2" id="KW-1185">Reference proteome</keyword>
<proteinExistence type="predicted"/>
<reference evidence="1 2" key="2">
    <citation type="submission" date="2018-11" db="EMBL/GenBank/DDBJ databases">
        <authorList>
            <consortium name="Pathogen Informatics"/>
        </authorList>
    </citation>
    <scope>NUCLEOTIDE SEQUENCE [LARGE SCALE GENOMIC DNA]</scope>
</reference>
<organism evidence="3">
    <name type="scientific">Brugia pahangi</name>
    <name type="common">Filarial nematode worm</name>
    <dbReference type="NCBI Taxonomy" id="6280"/>
    <lineage>
        <taxon>Eukaryota</taxon>
        <taxon>Metazoa</taxon>
        <taxon>Ecdysozoa</taxon>
        <taxon>Nematoda</taxon>
        <taxon>Chromadorea</taxon>
        <taxon>Rhabditida</taxon>
        <taxon>Spirurina</taxon>
        <taxon>Spiruromorpha</taxon>
        <taxon>Filarioidea</taxon>
        <taxon>Onchocercidae</taxon>
        <taxon>Brugia</taxon>
    </lineage>
</organism>